<dbReference type="InterPro" id="IPR028098">
    <property type="entry name" value="Glyco_trans_4-like_N"/>
</dbReference>
<organism evidence="2 3">
    <name type="scientific">Rubrivivax gelatinosus (strain NBRC 100245 / IL144)</name>
    <dbReference type="NCBI Taxonomy" id="983917"/>
    <lineage>
        <taxon>Bacteria</taxon>
        <taxon>Pseudomonadati</taxon>
        <taxon>Pseudomonadota</taxon>
        <taxon>Betaproteobacteria</taxon>
        <taxon>Burkholderiales</taxon>
        <taxon>Sphaerotilaceae</taxon>
        <taxon>Rubrivivax</taxon>
    </lineage>
</organism>
<dbReference type="Proteomes" id="UP000007883">
    <property type="component" value="Chromosome"/>
</dbReference>
<evidence type="ECO:0000313" key="3">
    <source>
        <dbReference type="Proteomes" id="UP000007883"/>
    </source>
</evidence>
<dbReference type="Pfam" id="PF13692">
    <property type="entry name" value="Glyco_trans_1_4"/>
    <property type="match status" value="1"/>
</dbReference>
<dbReference type="GO" id="GO:0016757">
    <property type="term" value="F:glycosyltransferase activity"/>
    <property type="evidence" value="ECO:0007669"/>
    <property type="project" value="TreeGrafter"/>
</dbReference>
<sequence length="381" mass="40797">MFRSPSAASGVQRVIGAKHEGLTARGWRHTVLAPGAHEDGEIDCGGLPIPGSGGYRFVLRRAHAARLIEGAEPDIVEAADPYVLGWAVLDAAARLKVPAVAFCHSDLPRWMARLAGGAGGQDAAPARHAERHAAAYLTRLYERYDLVLAPSRAMTRRLHELGVHRAQHQPLGVDCTRFTPAAHSPRWRAQLLAQLGLAPRTRLFVYSGRFSPEKNLDVLAEAVDRLGPGHVLVALGDGPRPPRGERVRRLPGTRDTRRIARLLACADAFVHAGDQETFGLAALEAMACGTPVVVHAAGGLGELVHGVGLTVPSRRVDVWAEALRAAVGAGASPLASAGLARARAHDWEVVIEQFAARYRQAIRDHRRAHAPGALYAPPQPS</sequence>
<dbReference type="PATRIC" id="fig|983917.3.peg.2412"/>
<dbReference type="STRING" id="983917.RGE_24800"/>
<dbReference type="SUPFAM" id="SSF53756">
    <property type="entry name" value="UDP-Glycosyltransferase/glycogen phosphorylase"/>
    <property type="match status" value="1"/>
</dbReference>
<gene>
    <name evidence="2" type="ordered locus">RGE_24800</name>
</gene>
<dbReference type="HOGENOM" id="CLU_009583_2_0_4"/>
<dbReference type="RefSeq" id="WP_014428683.1">
    <property type="nucleotide sequence ID" value="NC_017075.1"/>
</dbReference>
<accession>I0HS34</accession>
<name>I0HS34_RUBGI</name>
<evidence type="ECO:0000313" key="2">
    <source>
        <dbReference type="EMBL" id="BAL95821.1"/>
    </source>
</evidence>
<dbReference type="EMBL" id="AP012320">
    <property type="protein sequence ID" value="BAL95821.1"/>
    <property type="molecule type" value="Genomic_DNA"/>
</dbReference>
<protein>
    <submittedName>
        <fullName evidence="2">Glycosyl transferase, group 1</fullName>
    </submittedName>
</protein>
<dbReference type="AlphaFoldDB" id="I0HS34"/>
<feature type="domain" description="Glycosyltransferase subfamily 4-like N-terminal" evidence="1">
    <location>
        <begin position="9"/>
        <end position="177"/>
    </location>
</feature>
<dbReference type="PANTHER" id="PTHR45947:SF3">
    <property type="entry name" value="SULFOQUINOVOSYL TRANSFERASE SQD2"/>
    <property type="match status" value="1"/>
</dbReference>
<dbReference type="Gene3D" id="3.40.50.2000">
    <property type="entry name" value="Glycogen Phosphorylase B"/>
    <property type="match status" value="2"/>
</dbReference>
<proteinExistence type="predicted"/>
<dbReference type="Pfam" id="PF13439">
    <property type="entry name" value="Glyco_transf_4"/>
    <property type="match status" value="1"/>
</dbReference>
<keyword evidence="2" id="KW-0808">Transferase</keyword>
<dbReference type="PANTHER" id="PTHR45947">
    <property type="entry name" value="SULFOQUINOVOSYL TRANSFERASE SQD2"/>
    <property type="match status" value="1"/>
</dbReference>
<keyword evidence="3" id="KW-1185">Reference proteome</keyword>
<evidence type="ECO:0000259" key="1">
    <source>
        <dbReference type="Pfam" id="PF13439"/>
    </source>
</evidence>
<reference evidence="2 3" key="1">
    <citation type="journal article" date="2012" name="J. Bacteriol.">
        <title>Complete genome sequence of phototrophic betaproteobacterium Rubrivivax gelatinosus IL144.</title>
        <authorList>
            <person name="Nagashima S."/>
            <person name="Kamimura A."/>
            <person name="Shimizu T."/>
            <person name="Nakamura-isaki S."/>
            <person name="Aono E."/>
            <person name="Sakamoto K."/>
            <person name="Ichikawa N."/>
            <person name="Nakazawa H."/>
            <person name="Sekine M."/>
            <person name="Yamazaki S."/>
            <person name="Fujita N."/>
            <person name="Shimada K."/>
            <person name="Hanada S."/>
            <person name="Nagashima K.V.P."/>
        </authorList>
    </citation>
    <scope>NUCLEOTIDE SEQUENCE [LARGE SCALE GENOMIC DNA]</scope>
    <source>
        <strain evidence="3">NBRC 100245 / IL144</strain>
    </source>
</reference>
<dbReference type="eggNOG" id="COG0438">
    <property type="taxonomic scope" value="Bacteria"/>
</dbReference>
<dbReference type="InterPro" id="IPR050194">
    <property type="entry name" value="Glycosyltransferase_grp1"/>
</dbReference>
<dbReference type="KEGG" id="rge:RGE_24800"/>